<reference evidence="10" key="1">
    <citation type="submission" date="2015-02" db="EMBL/GenBank/DDBJ databases">
        <title>Genome sequencing for Strongylocentrotus purpuratus.</title>
        <authorList>
            <person name="Murali S."/>
            <person name="Liu Y."/>
            <person name="Vee V."/>
            <person name="English A."/>
            <person name="Wang M."/>
            <person name="Skinner E."/>
            <person name="Han Y."/>
            <person name="Muzny D.M."/>
            <person name="Worley K.C."/>
            <person name="Gibbs R.A."/>
        </authorList>
    </citation>
    <scope>NUCLEOTIDE SEQUENCE</scope>
</reference>
<evidence type="ECO:0000256" key="2">
    <source>
        <dbReference type="ARBA" id="ARBA00022670"/>
    </source>
</evidence>
<accession>A0A7M7SWR2</accession>
<dbReference type="PROSITE" id="PS01122">
    <property type="entry name" value="CASPASE_CYS"/>
    <property type="match status" value="1"/>
</dbReference>
<feature type="compositionally biased region" description="Pro residues" evidence="6">
    <location>
        <begin position="59"/>
        <end position="70"/>
    </location>
</feature>
<evidence type="ECO:0000256" key="6">
    <source>
        <dbReference type="SAM" id="MobiDB-lite"/>
    </source>
</evidence>
<dbReference type="GO" id="GO:0006508">
    <property type="term" value="P:proteolysis"/>
    <property type="evidence" value="ECO:0007669"/>
    <property type="project" value="UniProtKB-KW"/>
</dbReference>
<dbReference type="FunFam" id="3.40.50.1460:FF:000059">
    <property type="entry name" value="Uncharacterized protein"/>
    <property type="match status" value="1"/>
</dbReference>
<dbReference type="InterPro" id="IPR033139">
    <property type="entry name" value="Caspase_cys_AS"/>
</dbReference>
<evidence type="ECO:0000256" key="5">
    <source>
        <dbReference type="RuleBase" id="RU003971"/>
    </source>
</evidence>
<dbReference type="PANTHER" id="PTHR47901">
    <property type="entry name" value="CASPASE RECRUITMENT DOMAIN-CONTAINING PROTEIN 18"/>
    <property type="match status" value="1"/>
</dbReference>
<dbReference type="OMA" id="MSGHYER"/>
<feature type="compositionally biased region" description="Low complexity" evidence="6">
    <location>
        <begin position="71"/>
        <end position="80"/>
    </location>
</feature>
<dbReference type="GO" id="GO:0004197">
    <property type="term" value="F:cysteine-type endopeptidase activity"/>
    <property type="evidence" value="ECO:0007669"/>
    <property type="project" value="InterPro"/>
</dbReference>
<comment type="similarity">
    <text evidence="1 5">Belongs to the peptidase C14A family.</text>
</comment>
<dbReference type="AlphaFoldDB" id="A0A7M7SWR2"/>
<evidence type="ECO:0000313" key="10">
    <source>
        <dbReference type="Proteomes" id="UP000007110"/>
    </source>
</evidence>
<dbReference type="GeneID" id="115922321"/>
<dbReference type="PROSITE" id="PS50208">
    <property type="entry name" value="CASPASE_P20"/>
    <property type="match status" value="1"/>
</dbReference>
<dbReference type="Gene3D" id="3.40.50.1460">
    <property type="match status" value="1"/>
</dbReference>
<reference evidence="9" key="2">
    <citation type="submission" date="2021-01" db="UniProtKB">
        <authorList>
            <consortium name="EnsemblMetazoa"/>
        </authorList>
    </citation>
    <scope>IDENTIFICATION</scope>
</reference>
<dbReference type="InterPro" id="IPR029030">
    <property type="entry name" value="Caspase-like_dom_sf"/>
</dbReference>
<sequence length="411" mass="44671">MNSSTTENALTTGNPTTAQGPPATKDPLTTEGSSTKKGSWTTEGPTTKDNPTTEISPGPTTPRSPTPPSHSTPKTVPSTSALPQTSRNIPPDVDGLYKDMHIYPALPTDQQLNREECYPMDQRNKGLVFILNNYRFGPDRTTERTGSDVDLANVKHVFTEIGYTADEAQNLTAQGIRQKLKSLNRKILPSHTSVVLVFMSHGKKEGIQGTDEVVVTVEEIKDMFSGNNCPALIGKPKIMIFQACRGEKITPSAPSLSTSAVDNEICADFVGTDGVARDGGATVVTEDEACLTSPGRVGGGGGGEVETDCSVPDNADMYIAQSTSEGYFSLRHKQNGSWFIQALCEELIASAHDHHLDDIMTKVTDRVKRQEGYMLYQRRRQLTLQTPQIIKQGIGKKIFFLPKYPPQAGSR</sequence>
<keyword evidence="10" id="KW-1185">Reference proteome</keyword>
<dbReference type="PRINTS" id="PR00376">
    <property type="entry name" value="IL1BCENZYME"/>
</dbReference>
<dbReference type="RefSeq" id="XP_030836939.1">
    <property type="nucleotide sequence ID" value="XM_030981079.1"/>
</dbReference>
<dbReference type="InterPro" id="IPR001309">
    <property type="entry name" value="Pept_C14_p20"/>
</dbReference>
<evidence type="ECO:0000313" key="9">
    <source>
        <dbReference type="EnsemblMetazoa" id="XP_030836939"/>
    </source>
</evidence>
<organism evidence="9 10">
    <name type="scientific">Strongylocentrotus purpuratus</name>
    <name type="common">Purple sea urchin</name>
    <dbReference type="NCBI Taxonomy" id="7668"/>
    <lineage>
        <taxon>Eukaryota</taxon>
        <taxon>Metazoa</taxon>
        <taxon>Echinodermata</taxon>
        <taxon>Eleutherozoa</taxon>
        <taxon>Echinozoa</taxon>
        <taxon>Echinoidea</taxon>
        <taxon>Euechinoidea</taxon>
        <taxon>Echinacea</taxon>
        <taxon>Camarodonta</taxon>
        <taxon>Echinidea</taxon>
        <taxon>Strongylocentrotidae</taxon>
        <taxon>Strongylocentrotus</taxon>
    </lineage>
</organism>
<keyword evidence="3" id="KW-0053">Apoptosis</keyword>
<feature type="compositionally biased region" description="Polar residues" evidence="6">
    <location>
        <begin position="1"/>
        <end position="19"/>
    </location>
</feature>
<dbReference type="EnsemblMetazoa" id="XM_030981079">
    <property type="protein sequence ID" value="XP_030836939"/>
    <property type="gene ID" value="LOC115922321"/>
</dbReference>
<dbReference type="SUPFAM" id="SSF52129">
    <property type="entry name" value="Caspase-like"/>
    <property type="match status" value="1"/>
</dbReference>
<dbReference type="SMART" id="SM00115">
    <property type="entry name" value="CASc"/>
    <property type="match status" value="1"/>
</dbReference>
<dbReference type="KEGG" id="spu:115922321"/>
<dbReference type="PANTHER" id="PTHR47901:SF8">
    <property type="entry name" value="CASPASE-3"/>
    <property type="match status" value="1"/>
</dbReference>
<dbReference type="Pfam" id="PF00656">
    <property type="entry name" value="Peptidase_C14"/>
    <property type="match status" value="1"/>
</dbReference>
<dbReference type="Proteomes" id="UP000007110">
    <property type="component" value="Unassembled WGS sequence"/>
</dbReference>
<dbReference type="InParanoid" id="A0A7M7SWR2"/>
<evidence type="ECO:0000256" key="1">
    <source>
        <dbReference type="ARBA" id="ARBA00010134"/>
    </source>
</evidence>
<dbReference type="GO" id="GO:0006915">
    <property type="term" value="P:apoptotic process"/>
    <property type="evidence" value="ECO:0007669"/>
    <property type="project" value="UniProtKB-KW"/>
</dbReference>
<proteinExistence type="inferred from homology"/>
<protein>
    <submittedName>
        <fullName evidence="9">Uncharacterized protein</fullName>
    </submittedName>
</protein>
<evidence type="ECO:0000259" key="8">
    <source>
        <dbReference type="PROSITE" id="PS50208"/>
    </source>
</evidence>
<keyword evidence="4" id="KW-0378">Hydrolase</keyword>
<keyword evidence="2" id="KW-0645">Protease</keyword>
<dbReference type="OrthoDB" id="10004338at2759"/>
<feature type="region of interest" description="Disordered" evidence="6">
    <location>
        <begin position="1"/>
        <end position="96"/>
    </location>
</feature>
<dbReference type="InterPro" id="IPR002138">
    <property type="entry name" value="Pept_C14_p10"/>
</dbReference>
<dbReference type="InterPro" id="IPR002398">
    <property type="entry name" value="Pept_C14"/>
</dbReference>
<feature type="domain" description="Caspase family p20" evidence="8">
    <location>
        <begin position="124"/>
        <end position="248"/>
    </location>
</feature>
<evidence type="ECO:0000256" key="4">
    <source>
        <dbReference type="ARBA" id="ARBA00022801"/>
    </source>
</evidence>
<dbReference type="CDD" id="cd00032">
    <property type="entry name" value="CASc"/>
    <property type="match status" value="1"/>
</dbReference>
<name>A0A7M7SWR2_STRPU</name>
<dbReference type="PROSITE" id="PS50207">
    <property type="entry name" value="CASPASE_P10"/>
    <property type="match status" value="1"/>
</dbReference>
<dbReference type="InterPro" id="IPR011600">
    <property type="entry name" value="Pept_C14_caspase"/>
</dbReference>
<evidence type="ECO:0000256" key="3">
    <source>
        <dbReference type="ARBA" id="ARBA00022703"/>
    </source>
</evidence>
<evidence type="ECO:0000259" key="7">
    <source>
        <dbReference type="PROSITE" id="PS50207"/>
    </source>
</evidence>
<dbReference type="InterPro" id="IPR015917">
    <property type="entry name" value="Pept_C14A"/>
</dbReference>
<feature type="domain" description="Caspase family p10" evidence="7">
    <location>
        <begin position="307"/>
        <end position="402"/>
    </location>
</feature>
<feature type="compositionally biased region" description="Polar residues" evidence="6">
    <location>
        <begin position="30"/>
        <end position="55"/>
    </location>
</feature>